<dbReference type="Proteomes" id="UP001145742">
    <property type="component" value="Unassembled WGS sequence"/>
</dbReference>
<keyword evidence="3" id="KW-1185">Reference proteome</keyword>
<dbReference type="EMBL" id="WHWB01034405">
    <property type="protein sequence ID" value="KAJ7410488.1"/>
    <property type="molecule type" value="Genomic_DNA"/>
</dbReference>
<evidence type="ECO:0000313" key="2">
    <source>
        <dbReference type="EMBL" id="KAJ7410488.1"/>
    </source>
</evidence>
<evidence type="ECO:0000313" key="3">
    <source>
        <dbReference type="Proteomes" id="UP001145742"/>
    </source>
</evidence>
<comment type="caution">
    <text evidence="2">The sequence shown here is derived from an EMBL/GenBank/DDBJ whole genome shotgun (WGS) entry which is preliminary data.</text>
</comment>
<accession>A0ABQ9D1P0</accession>
<reference evidence="2" key="1">
    <citation type="submission" date="2019-10" db="EMBL/GenBank/DDBJ databases">
        <authorList>
            <person name="Soares A.E.R."/>
            <person name="Aleixo A."/>
            <person name="Schneider P."/>
            <person name="Miyaki C.Y."/>
            <person name="Schneider M.P."/>
            <person name="Mello C."/>
            <person name="Vasconcelos A.T.R."/>
        </authorList>
    </citation>
    <scope>NUCLEOTIDE SEQUENCE</scope>
    <source>
        <tissue evidence="2">Muscle</tissue>
    </source>
</reference>
<protein>
    <submittedName>
        <fullName evidence="2">Uncharacterized protein</fullName>
    </submittedName>
</protein>
<feature type="region of interest" description="Disordered" evidence="1">
    <location>
        <begin position="19"/>
        <end position="40"/>
    </location>
</feature>
<evidence type="ECO:0000256" key="1">
    <source>
        <dbReference type="SAM" id="MobiDB-lite"/>
    </source>
</evidence>
<proteinExistence type="predicted"/>
<gene>
    <name evidence="2" type="ORF">WISP_108410</name>
</gene>
<sequence>MSLDNLAANEQKTGCYRAGQLDAKSKQGADVPPASSEYSGKSGKFLAVLCCLSPVHLEEVQSAATEIPPMKISHPVLVPCSKSIKETMLLVGKAQTERASTITLKDSMAGMSSGEA</sequence>
<name>A0ABQ9D1P0_9PASS</name>
<organism evidence="2 3">
    <name type="scientific">Willisornis vidua</name>
    <name type="common">Xingu scale-backed antbird</name>
    <dbReference type="NCBI Taxonomy" id="1566151"/>
    <lineage>
        <taxon>Eukaryota</taxon>
        <taxon>Metazoa</taxon>
        <taxon>Chordata</taxon>
        <taxon>Craniata</taxon>
        <taxon>Vertebrata</taxon>
        <taxon>Euteleostomi</taxon>
        <taxon>Archelosauria</taxon>
        <taxon>Archosauria</taxon>
        <taxon>Dinosauria</taxon>
        <taxon>Saurischia</taxon>
        <taxon>Theropoda</taxon>
        <taxon>Coelurosauria</taxon>
        <taxon>Aves</taxon>
        <taxon>Neognathae</taxon>
        <taxon>Neoaves</taxon>
        <taxon>Telluraves</taxon>
        <taxon>Australaves</taxon>
        <taxon>Passeriformes</taxon>
        <taxon>Thamnophilidae</taxon>
        <taxon>Willisornis</taxon>
    </lineage>
</organism>